<gene>
    <name evidence="1" type="ordered locus">AMIS_17190</name>
</gene>
<dbReference type="HOGENOM" id="CLU_1631847_0_0_11"/>
<reference evidence="1 2" key="1">
    <citation type="submission" date="2012-02" db="EMBL/GenBank/DDBJ databases">
        <title>Complete genome sequence of Actinoplanes missouriensis 431 (= NBRC 102363).</title>
        <authorList>
            <person name="Ohnishi Y."/>
            <person name="Ishikawa J."/>
            <person name="Sekine M."/>
            <person name="Hosoyama A."/>
            <person name="Harada T."/>
            <person name="Narita H."/>
            <person name="Hata T."/>
            <person name="Konno Y."/>
            <person name="Tutikane K."/>
            <person name="Fujita N."/>
            <person name="Horinouchi S."/>
            <person name="Hayakawa M."/>
        </authorList>
    </citation>
    <scope>NUCLEOTIDE SEQUENCE [LARGE SCALE GENOMIC DNA]</scope>
    <source>
        <strain evidence="2">ATCC 14538 / DSM 43046 / CBS 188.64 / JCM 3121 / NBRC 102363 / NCIMB 12654 / NRRL B-3342 / UNCC 431</strain>
    </source>
</reference>
<dbReference type="EMBL" id="AP012319">
    <property type="protein sequence ID" value="BAL86939.1"/>
    <property type="molecule type" value="Genomic_DNA"/>
</dbReference>
<dbReference type="KEGG" id="ams:AMIS_17190"/>
<evidence type="ECO:0000313" key="1">
    <source>
        <dbReference type="EMBL" id="BAL86939.1"/>
    </source>
</evidence>
<dbReference type="RefSeq" id="WP_014441836.1">
    <property type="nucleotide sequence ID" value="NC_017093.1"/>
</dbReference>
<dbReference type="STRING" id="512565.AMIS_17190"/>
<keyword evidence="2" id="KW-1185">Reference proteome</keyword>
<dbReference type="PATRIC" id="fig|512565.3.peg.1732"/>
<protein>
    <submittedName>
        <fullName evidence="1">Uncharacterized protein</fullName>
    </submittedName>
</protein>
<accession>I0H1Q2</accession>
<proteinExistence type="predicted"/>
<dbReference type="Proteomes" id="UP000007882">
    <property type="component" value="Chromosome"/>
</dbReference>
<sequence length="154" mass="16120">MRLGEVLDVIERLLTGSGHPEIAAVTRYGADAVAGGPSPAGVRVRYTSGAEAYLWGAIWPGENVLPTPDVLPWPARADRIAVFTARLLDAARPAALSEWHVVALDGLGPPDARGKAPRGLRIVAADGTSVLLRATAAGAPMPEPAEDPYPDWTV</sequence>
<dbReference type="AlphaFoldDB" id="I0H1Q2"/>
<dbReference type="eggNOG" id="ENOG50323P8">
    <property type="taxonomic scope" value="Bacteria"/>
</dbReference>
<dbReference type="OrthoDB" id="3386020at2"/>
<name>I0H1Q2_ACTM4</name>
<evidence type="ECO:0000313" key="2">
    <source>
        <dbReference type="Proteomes" id="UP000007882"/>
    </source>
</evidence>
<organism evidence="1 2">
    <name type="scientific">Actinoplanes missouriensis (strain ATCC 14538 / DSM 43046 / CBS 188.64 / JCM 3121 / NBRC 102363 / NCIMB 12654 / NRRL B-3342 / UNCC 431)</name>
    <dbReference type="NCBI Taxonomy" id="512565"/>
    <lineage>
        <taxon>Bacteria</taxon>
        <taxon>Bacillati</taxon>
        <taxon>Actinomycetota</taxon>
        <taxon>Actinomycetes</taxon>
        <taxon>Micromonosporales</taxon>
        <taxon>Micromonosporaceae</taxon>
        <taxon>Actinoplanes</taxon>
    </lineage>
</organism>